<evidence type="ECO:0000313" key="2">
    <source>
        <dbReference type="EMBL" id="KAJ7779938.1"/>
    </source>
</evidence>
<comment type="caution">
    <text evidence="2">The sequence shown here is derived from an EMBL/GenBank/DDBJ whole genome shotgun (WGS) entry which is preliminary data.</text>
</comment>
<sequence>MLMRVTFKVLITGLLVHVRLTSTMDLNRTLFTPETSGLPAGTYIATGLAGITQLAEYLDTYPDTRVTRLLMSDSTTQNLDAQHGHLFTDGSQNELDSDEATYRKMWDAVRALEEPLNRVFAKAAPTLEALSFLAYIHYKEGLYGATYPEWTDPRLEPLVQHNYPLLTHINFPSHHLDGAYRVLAEVYNPPCTYPCDVAREASRFPALTHLRTAGNFEGSTLPSILAHDVNKFPRLTHLLVTDVGAMCELASELWGAQVKALGPLTRRNISLIVEPTFSSTPDEGRDFECGNHDYRDSAFNSLREDGVHLKLPIGEDHDAKESLRRALTEFLDGARGGEGEWTLPERIPDREEWCRWRRQCADRGYQRDESEL</sequence>
<name>A0AAD7NY15_9AGAR</name>
<gene>
    <name evidence="2" type="ORF">B0H16DRAFT_728954</name>
</gene>
<dbReference type="AlphaFoldDB" id="A0AAD7NY15"/>
<dbReference type="Proteomes" id="UP001215598">
    <property type="component" value="Unassembled WGS sequence"/>
</dbReference>
<dbReference type="EMBL" id="JARKIB010000005">
    <property type="protein sequence ID" value="KAJ7779938.1"/>
    <property type="molecule type" value="Genomic_DNA"/>
</dbReference>
<keyword evidence="1" id="KW-0732">Signal</keyword>
<organism evidence="2 3">
    <name type="scientific">Mycena metata</name>
    <dbReference type="NCBI Taxonomy" id="1033252"/>
    <lineage>
        <taxon>Eukaryota</taxon>
        <taxon>Fungi</taxon>
        <taxon>Dikarya</taxon>
        <taxon>Basidiomycota</taxon>
        <taxon>Agaricomycotina</taxon>
        <taxon>Agaricomycetes</taxon>
        <taxon>Agaricomycetidae</taxon>
        <taxon>Agaricales</taxon>
        <taxon>Marasmiineae</taxon>
        <taxon>Mycenaceae</taxon>
        <taxon>Mycena</taxon>
    </lineage>
</organism>
<reference evidence="2" key="1">
    <citation type="submission" date="2023-03" db="EMBL/GenBank/DDBJ databases">
        <title>Massive genome expansion in bonnet fungi (Mycena s.s.) driven by repeated elements and novel gene families across ecological guilds.</title>
        <authorList>
            <consortium name="Lawrence Berkeley National Laboratory"/>
            <person name="Harder C.B."/>
            <person name="Miyauchi S."/>
            <person name="Viragh M."/>
            <person name="Kuo A."/>
            <person name="Thoen E."/>
            <person name="Andreopoulos B."/>
            <person name="Lu D."/>
            <person name="Skrede I."/>
            <person name="Drula E."/>
            <person name="Henrissat B."/>
            <person name="Morin E."/>
            <person name="Kohler A."/>
            <person name="Barry K."/>
            <person name="LaButti K."/>
            <person name="Morin E."/>
            <person name="Salamov A."/>
            <person name="Lipzen A."/>
            <person name="Mereny Z."/>
            <person name="Hegedus B."/>
            <person name="Baldrian P."/>
            <person name="Stursova M."/>
            <person name="Weitz H."/>
            <person name="Taylor A."/>
            <person name="Grigoriev I.V."/>
            <person name="Nagy L.G."/>
            <person name="Martin F."/>
            <person name="Kauserud H."/>
        </authorList>
    </citation>
    <scope>NUCLEOTIDE SEQUENCE</scope>
    <source>
        <strain evidence="2">CBHHK182m</strain>
    </source>
</reference>
<evidence type="ECO:0000256" key="1">
    <source>
        <dbReference type="SAM" id="SignalP"/>
    </source>
</evidence>
<proteinExistence type="predicted"/>
<evidence type="ECO:0000313" key="3">
    <source>
        <dbReference type="Proteomes" id="UP001215598"/>
    </source>
</evidence>
<feature type="signal peptide" evidence="1">
    <location>
        <begin position="1"/>
        <end position="23"/>
    </location>
</feature>
<keyword evidence="3" id="KW-1185">Reference proteome</keyword>
<feature type="chain" id="PRO_5042079368" evidence="1">
    <location>
        <begin position="24"/>
        <end position="372"/>
    </location>
</feature>
<accession>A0AAD7NY15</accession>
<protein>
    <submittedName>
        <fullName evidence="2">Uncharacterized protein</fullName>
    </submittedName>
</protein>